<dbReference type="GO" id="GO:0004175">
    <property type="term" value="F:endopeptidase activity"/>
    <property type="evidence" value="ECO:0007669"/>
    <property type="project" value="UniProtKB-ARBA"/>
</dbReference>
<organism evidence="4 5">
    <name type="scientific">Enterococcus durans</name>
    <dbReference type="NCBI Taxonomy" id="53345"/>
    <lineage>
        <taxon>Bacteria</taxon>
        <taxon>Bacillati</taxon>
        <taxon>Bacillota</taxon>
        <taxon>Bacilli</taxon>
        <taxon>Lactobacillales</taxon>
        <taxon>Enterococcaceae</taxon>
        <taxon>Enterococcus</taxon>
    </lineage>
</organism>
<dbReference type="RefSeq" id="WP_016252686.1">
    <property type="nucleotide sequence ID" value="NZ_CP065537.1"/>
</dbReference>
<evidence type="ECO:0000313" key="4">
    <source>
        <dbReference type="EMBL" id="PEH46786.1"/>
    </source>
</evidence>
<protein>
    <submittedName>
        <fullName evidence="4">CPBP family intramembrane metalloprotease</fullName>
    </submittedName>
</protein>
<sequence length="182" mass="21418">MFLLLTKRFPVIGRKSNFFQYLICLFCVIIINGLFFQGSLSILISIGLVLSIPFLLFTLEYIILEKKFNKLCSIYKKNKIVIQSVVHFPILEETIFRYFIYQHCLFFGYSSLQYILLSTFAFVIAHIFYQGASSIIKSVFSLILNLVFILTLNIFVTISIHIIFNFFVYLIKISSYDKYKNW</sequence>
<feature type="transmembrane region" description="Helical" evidence="2">
    <location>
        <begin position="18"/>
        <end position="36"/>
    </location>
</feature>
<feature type="transmembrane region" description="Helical" evidence="2">
    <location>
        <begin position="42"/>
        <end position="64"/>
    </location>
</feature>
<keyword evidence="4" id="KW-0482">Metalloprotease</keyword>
<keyword evidence="2" id="KW-1133">Transmembrane helix</keyword>
<dbReference type="GO" id="GO:0008237">
    <property type="term" value="F:metallopeptidase activity"/>
    <property type="evidence" value="ECO:0007669"/>
    <property type="project" value="UniProtKB-KW"/>
</dbReference>
<proteinExistence type="inferred from homology"/>
<feature type="transmembrane region" description="Helical" evidence="2">
    <location>
        <begin position="141"/>
        <end position="171"/>
    </location>
</feature>
<dbReference type="EMBL" id="PDEB01000002">
    <property type="protein sequence ID" value="PEH46786.1"/>
    <property type="molecule type" value="Genomic_DNA"/>
</dbReference>
<keyword evidence="2" id="KW-0812">Transmembrane</keyword>
<comment type="caution">
    <text evidence="4">The sequence shown here is derived from an EMBL/GenBank/DDBJ whole genome shotgun (WGS) entry which is preliminary data.</text>
</comment>
<evidence type="ECO:0000259" key="3">
    <source>
        <dbReference type="Pfam" id="PF02517"/>
    </source>
</evidence>
<evidence type="ECO:0000313" key="5">
    <source>
        <dbReference type="Proteomes" id="UP000220669"/>
    </source>
</evidence>
<feature type="domain" description="CAAX prenyl protease 2/Lysostaphin resistance protein A-like" evidence="3">
    <location>
        <begin position="82"/>
        <end position="167"/>
    </location>
</feature>
<accession>A0AB36SEC7</accession>
<dbReference type="AlphaFoldDB" id="A0AB36SEC7"/>
<feature type="transmembrane region" description="Helical" evidence="2">
    <location>
        <begin position="106"/>
        <end position="129"/>
    </location>
</feature>
<comment type="similarity">
    <text evidence="1">Belongs to the UPF0177 family.</text>
</comment>
<dbReference type="InterPro" id="IPR003675">
    <property type="entry name" value="Rce1/LyrA-like_dom"/>
</dbReference>
<dbReference type="GO" id="GO:0080120">
    <property type="term" value="P:CAAX-box protein maturation"/>
    <property type="evidence" value="ECO:0007669"/>
    <property type="project" value="UniProtKB-ARBA"/>
</dbReference>
<reference evidence="4 5" key="1">
    <citation type="submission" date="2017-09" db="EMBL/GenBank/DDBJ databases">
        <title>FDA dAtabase for Regulatory Grade micrObial Sequences (FDA-ARGOS): Supporting development and validation of Infectious Disease Dx tests.</title>
        <authorList>
            <person name="Minogue T."/>
            <person name="Wolcott M."/>
            <person name="Wasieloski L."/>
            <person name="Aguilar W."/>
            <person name="Moore D."/>
            <person name="Tallon L.J."/>
            <person name="Sadzewicz L."/>
            <person name="Ott S."/>
            <person name="Zhao X."/>
            <person name="Nagaraj S."/>
            <person name="Vavikolanu K."/>
            <person name="Aluvathingal J."/>
            <person name="Nadendla S."/>
            <person name="Sichtig H."/>
        </authorList>
    </citation>
    <scope>NUCLEOTIDE SEQUENCE [LARGE SCALE GENOMIC DNA]</scope>
    <source>
        <strain evidence="4 5">FDAARGOS_396</strain>
    </source>
</reference>
<keyword evidence="4" id="KW-0378">Hydrolase</keyword>
<evidence type="ECO:0000256" key="1">
    <source>
        <dbReference type="ARBA" id="ARBA00009067"/>
    </source>
</evidence>
<evidence type="ECO:0000256" key="2">
    <source>
        <dbReference type="SAM" id="Phobius"/>
    </source>
</evidence>
<keyword evidence="4" id="KW-0645">Protease</keyword>
<gene>
    <name evidence="4" type="ORF">CRM96_00220</name>
</gene>
<dbReference type="Proteomes" id="UP000220669">
    <property type="component" value="Unassembled WGS sequence"/>
</dbReference>
<name>A0AB36SEC7_9ENTE</name>
<dbReference type="Pfam" id="PF02517">
    <property type="entry name" value="Rce1-like"/>
    <property type="match status" value="1"/>
</dbReference>
<keyword evidence="2" id="KW-0472">Membrane</keyword>